<dbReference type="GO" id="GO:0006048">
    <property type="term" value="P:UDP-N-acetylglucosamine biosynthetic process"/>
    <property type="evidence" value="ECO:0007669"/>
    <property type="project" value="UniProtKB-UniPathway"/>
</dbReference>
<feature type="binding site" evidence="18">
    <location>
        <begin position="404"/>
        <end position="405"/>
    </location>
    <ligand>
        <name>acetyl-CoA</name>
        <dbReference type="ChEBI" id="CHEBI:57288"/>
    </ligand>
</feature>
<comment type="subcellular location">
    <subcellularLocation>
        <location evidence="1 18">Cytoplasm</location>
    </subcellularLocation>
</comment>
<dbReference type="OrthoDB" id="9775031at2"/>
<comment type="pathway">
    <text evidence="18">Nucleotide-sugar biosynthesis; UDP-N-acetyl-alpha-D-glucosamine biosynthesis; UDP-N-acetyl-alpha-D-glucosamine from N-acetyl-alpha-D-glucosamine 1-phosphate: step 1/1.</text>
</comment>
<keyword evidence="11 18" id="KW-0573">Peptidoglycan synthesis</keyword>
<feature type="binding site" evidence="18">
    <location>
        <position position="458"/>
    </location>
    <ligand>
        <name>acetyl-CoA</name>
        <dbReference type="ChEBI" id="CHEBI:57288"/>
    </ligand>
</feature>
<dbReference type="CDD" id="cd02540">
    <property type="entry name" value="GT2_GlmU_N_bac"/>
    <property type="match status" value="1"/>
</dbReference>
<dbReference type="GO" id="GO:0005737">
    <property type="term" value="C:cytoplasm"/>
    <property type="evidence" value="ECO:0007669"/>
    <property type="project" value="UniProtKB-SubCell"/>
</dbReference>
<feature type="binding site" evidence="18">
    <location>
        <position position="384"/>
    </location>
    <ligand>
        <name>UDP-N-acetyl-alpha-D-glucosamine</name>
        <dbReference type="ChEBI" id="CHEBI:57705"/>
    </ligand>
</feature>
<proteinExistence type="inferred from homology"/>
<evidence type="ECO:0000256" key="4">
    <source>
        <dbReference type="ARBA" id="ARBA00022490"/>
    </source>
</evidence>
<dbReference type="PANTHER" id="PTHR43584">
    <property type="entry name" value="NUCLEOTIDYL TRANSFERASE"/>
    <property type="match status" value="1"/>
</dbReference>
<dbReference type="InterPro" id="IPR018357">
    <property type="entry name" value="Hexapep_transf_CS"/>
</dbReference>
<evidence type="ECO:0000256" key="6">
    <source>
        <dbReference type="ARBA" id="ARBA00022695"/>
    </source>
</evidence>
<reference evidence="21 22" key="1">
    <citation type="submission" date="2016-12" db="EMBL/GenBank/DDBJ databases">
        <authorList>
            <person name="Song W.-J."/>
            <person name="Kurnit D.M."/>
        </authorList>
    </citation>
    <scope>NUCLEOTIDE SEQUENCE [LARGE SCALE GENOMIC DNA]</scope>
    <source>
        <strain evidence="21 22">DSM 11393</strain>
    </source>
</reference>
<comment type="catalytic activity">
    <reaction evidence="15 18">
        <text>alpha-D-glucosamine 1-phosphate + acetyl-CoA = N-acetyl-alpha-D-glucosamine 1-phosphate + CoA + H(+)</text>
        <dbReference type="Rhea" id="RHEA:13725"/>
        <dbReference type="ChEBI" id="CHEBI:15378"/>
        <dbReference type="ChEBI" id="CHEBI:57287"/>
        <dbReference type="ChEBI" id="CHEBI:57288"/>
        <dbReference type="ChEBI" id="CHEBI:57776"/>
        <dbReference type="ChEBI" id="CHEBI:58516"/>
        <dbReference type="EC" id="2.3.1.157"/>
    </reaction>
</comment>
<feature type="region of interest" description="Linker" evidence="18">
    <location>
        <begin position="248"/>
        <end position="268"/>
    </location>
</feature>
<dbReference type="EC" id="2.3.1.157" evidence="18"/>
<comment type="subunit">
    <text evidence="18">Homotrimer.</text>
</comment>
<feature type="binding site" evidence="18">
    <location>
        <position position="245"/>
    </location>
    <ligand>
        <name>UDP-N-acetyl-alpha-D-glucosamine</name>
        <dbReference type="ChEBI" id="CHEBI:57705"/>
    </ligand>
</feature>
<feature type="binding site" evidence="18">
    <location>
        <position position="369"/>
    </location>
    <ligand>
        <name>UDP-N-acetyl-alpha-D-glucosamine</name>
        <dbReference type="ChEBI" id="CHEBI:57705"/>
    </ligand>
</feature>
<dbReference type="UniPathway" id="UPA00973"/>
<feature type="active site" description="Proton acceptor" evidence="18">
    <location>
        <position position="381"/>
    </location>
</feature>
<feature type="binding site" evidence="18">
    <location>
        <position position="441"/>
    </location>
    <ligand>
        <name>acetyl-CoA</name>
        <dbReference type="ChEBI" id="CHEBI:57288"/>
    </ligand>
</feature>
<evidence type="ECO:0000256" key="11">
    <source>
        <dbReference type="ARBA" id="ARBA00022984"/>
    </source>
</evidence>
<keyword evidence="13 18" id="KW-0012">Acyltransferase</keyword>
<comment type="pathway">
    <text evidence="18">Bacterial outer membrane biogenesis; LPS lipid A biosynthesis.</text>
</comment>
<dbReference type="InterPro" id="IPR025877">
    <property type="entry name" value="MobA-like_NTP_Trfase"/>
</dbReference>
<dbReference type="NCBIfam" id="NF010936">
    <property type="entry name" value="PRK14356.1"/>
    <property type="match status" value="1"/>
</dbReference>
<protein>
    <recommendedName>
        <fullName evidence="18">Bifunctional protein GlmU</fullName>
    </recommendedName>
    <domain>
        <recommendedName>
            <fullName evidence="18">UDP-N-acetylglucosamine pyrophosphorylase</fullName>
            <ecNumber evidence="18">2.7.7.23</ecNumber>
        </recommendedName>
        <alternativeName>
            <fullName evidence="18">N-acetylglucosamine-1-phosphate uridyltransferase</fullName>
        </alternativeName>
    </domain>
    <domain>
        <recommendedName>
            <fullName evidence="18">Glucosamine-1-phosphate N-acetyltransferase</fullName>
            <ecNumber evidence="18">2.3.1.157</ecNumber>
        </recommendedName>
    </domain>
</protein>
<dbReference type="PANTHER" id="PTHR43584:SF3">
    <property type="entry name" value="BIFUNCTIONAL PROTEIN GLMU"/>
    <property type="match status" value="1"/>
</dbReference>
<keyword evidence="6 18" id="KW-0548">Nucleotidyltransferase</keyword>
<keyword evidence="5 18" id="KW-0808">Transferase</keyword>
<dbReference type="GO" id="GO:0071555">
    <property type="term" value="P:cell wall organization"/>
    <property type="evidence" value="ECO:0007669"/>
    <property type="project" value="UniProtKB-KW"/>
</dbReference>
<name>A0A1M7SE90_9BACT</name>
<keyword evidence="8 18" id="KW-0677">Repeat</keyword>
<evidence type="ECO:0000256" key="9">
    <source>
        <dbReference type="ARBA" id="ARBA00022842"/>
    </source>
</evidence>
<evidence type="ECO:0000256" key="14">
    <source>
        <dbReference type="ARBA" id="ARBA00023316"/>
    </source>
</evidence>
<feature type="binding site" evidence="18">
    <location>
        <position position="170"/>
    </location>
    <ligand>
        <name>UDP-N-acetyl-alpha-D-glucosamine</name>
        <dbReference type="ChEBI" id="CHEBI:57705"/>
    </ligand>
</feature>
<comment type="function">
    <text evidence="17 18">Catalyzes the last two sequential reactions in the de novo biosynthetic pathway for UDP-N-acetylglucosamine (UDP-GlcNAc). The C-terminal domain catalyzes the transfer of acetyl group from acetyl coenzyme A to glucosamine-1-phosphate (GlcN-1-P) to produce N-acetylglucosamine-1-phosphate (GlcNAc-1-P), which is converted into UDP-GlcNAc by the transfer of uridine 5-monophosphate (from uridine 5-triphosphate), a reaction catalyzed by the N-terminal domain.</text>
</comment>
<feature type="domain" description="MobA-like NTP transferase" evidence="19">
    <location>
        <begin position="20"/>
        <end position="145"/>
    </location>
</feature>
<feature type="region of interest" description="Pyrophosphorylase" evidence="18">
    <location>
        <begin position="1"/>
        <end position="247"/>
    </location>
</feature>
<dbReference type="Gene3D" id="3.90.550.10">
    <property type="entry name" value="Spore Coat Polysaccharide Biosynthesis Protein SpsA, Chain A"/>
    <property type="match status" value="1"/>
</dbReference>
<keyword evidence="7 18" id="KW-0479">Metal-binding</keyword>
<dbReference type="SUPFAM" id="SSF51161">
    <property type="entry name" value="Trimeric LpxA-like enzymes"/>
    <property type="match status" value="1"/>
</dbReference>
<dbReference type="PROSITE" id="PS00101">
    <property type="entry name" value="HEXAPEP_TRANSFERASES"/>
    <property type="match status" value="1"/>
</dbReference>
<dbReference type="InterPro" id="IPR029044">
    <property type="entry name" value="Nucleotide-diphossugar_trans"/>
</dbReference>
<accession>A0A1M7SE90</accession>
<keyword evidence="4 18" id="KW-0963">Cytoplasm</keyword>
<evidence type="ECO:0000313" key="22">
    <source>
        <dbReference type="Proteomes" id="UP000186469"/>
    </source>
</evidence>
<dbReference type="EMBL" id="FRDI01000003">
    <property type="protein sequence ID" value="SHN56799.1"/>
    <property type="molecule type" value="Genomic_DNA"/>
</dbReference>
<dbReference type="GO" id="GO:0009252">
    <property type="term" value="P:peptidoglycan biosynthetic process"/>
    <property type="evidence" value="ECO:0007669"/>
    <property type="project" value="UniProtKB-UniRule"/>
</dbReference>
<evidence type="ECO:0000313" key="21">
    <source>
        <dbReference type="EMBL" id="SHN56799.1"/>
    </source>
</evidence>
<keyword evidence="12 18" id="KW-0511">Multifunctional enzyme</keyword>
<feature type="binding site" evidence="18">
    <location>
        <position position="156"/>
    </location>
    <ligand>
        <name>UDP-N-acetyl-alpha-D-glucosamine</name>
        <dbReference type="ChEBI" id="CHEBI:57705"/>
    </ligand>
</feature>
<dbReference type="EC" id="2.7.7.23" evidence="18"/>
<feature type="binding site" evidence="18">
    <location>
        <begin position="93"/>
        <end position="94"/>
    </location>
    <ligand>
        <name>UDP-N-acetyl-alpha-D-glucosamine</name>
        <dbReference type="ChEBI" id="CHEBI:57705"/>
    </ligand>
</feature>
<feature type="binding site" evidence="18">
    <location>
        <position position="395"/>
    </location>
    <ligand>
        <name>UDP-N-acetyl-alpha-D-glucosamine</name>
        <dbReference type="ChEBI" id="CHEBI:57705"/>
    </ligand>
</feature>
<dbReference type="Pfam" id="PF25087">
    <property type="entry name" value="GMPPB_C"/>
    <property type="match status" value="1"/>
</dbReference>
<comment type="caution">
    <text evidence="18">Lacks conserved residue(s) required for the propagation of feature annotation.</text>
</comment>
<keyword evidence="14 18" id="KW-0961">Cell wall biogenesis/degradation</keyword>
<dbReference type="GO" id="GO:0009245">
    <property type="term" value="P:lipid A biosynthetic process"/>
    <property type="evidence" value="ECO:0007669"/>
    <property type="project" value="UniProtKB-UniRule"/>
</dbReference>
<dbReference type="GO" id="GO:0000287">
    <property type="term" value="F:magnesium ion binding"/>
    <property type="evidence" value="ECO:0007669"/>
    <property type="project" value="UniProtKB-UniRule"/>
</dbReference>
<evidence type="ECO:0000256" key="17">
    <source>
        <dbReference type="ARBA" id="ARBA00049628"/>
    </source>
</evidence>
<dbReference type="AlphaFoldDB" id="A0A1M7SE90"/>
<evidence type="ECO:0000256" key="1">
    <source>
        <dbReference type="ARBA" id="ARBA00004496"/>
    </source>
</evidence>
<evidence type="ECO:0000256" key="16">
    <source>
        <dbReference type="ARBA" id="ARBA00048493"/>
    </source>
</evidence>
<feature type="binding site" evidence="18">
    <location>
        <position position="245"/>
    </location>
    <ligand>
        <name>Mg(2+)</name>
        <dbReference type="ChEBI" id="CHEBI:18420"/>
    </ligand>
</feature>
<comment type="pathway">
    <text evidence="18">Nucleotide-sugar biosynthesis; UDP-N-acetyl-alpha-D-glucosamine biosynthesis; N-acetyl-alpha-D-glucosamine 1-phosphate from alpha-D-glucosamine 6-phosphate (route II): step 2/2.</text>
</comment>
<keyword evidence="9 18" id="KW-0460">Magnesium</keyword>
<dbReference type="HAMAP" id="MF_01631">
    <property type="entry name" value="GlmU"/>
    <property type="match status" value="1"/>
</dbReference>
<evidence type="ECO:0000256" key="3">
    <source>
        <dbReference type="ARBA" id="ARBA00007947"/>
    </source>
</evidence>
<evidence type="ECO:0000256" key="10">
    <source>
        <dbReference type="ARBA" id="ARBA00022960"/>
    </source>
</evidence>
<feature type="binding site" evidence="18">
    <location>
        <position position="423"/>
    </location>
    <ligand>
        <name>acetyl-CoA</name>
        <dbReference type="ChEBI" id="CHEBI:57288"/>
    </ligand>
</feature>
<feature type="binding site" evidence="18">
    <location>
        <position position="88"/>
    </location>
    <ligand>
        <name>UDP-N-acetyl-alpha-D-glucosamine</name>
        <dbReference type="ChEBI" id="CHEBI:57705"/>
    </ligand>
</feature>
<dbReference type="InterPro" id="IPR050065">
    <property type="entry name" value="GlmU-like"/>
</dbReference>
<evidence type="ECO:0000256" key="7">
    <source>
        <dbReference type="ARBA" id="ARBA00022723"/>
    </source>
</evidence>
<evidence type="ECO:0000256" key="15">
    <source>
        <dbReference type="ARBA" id="ARBA00048247"/>
    </source>
</evidence>
<dbReference type="UniPathway" id="UPA00113">
    <property type="reaction ID" value="UER00532"/>
</dbReference>
<gene>
    <name evidence="18" type="primary">glmU</name>
    <name evidence="21" type="ORF">SAMN02745728_00839</name>
</gene>
<dbReference type="Gene3D" id="2.160.10.10">
    <property type="entry name" value="Hexapeptide repeat proteins"/>
    <property type="match status" value="1"/>
</dbReference>
<dbReference type="STRING" id="1121455.SAMN02745728_00839"/>
<evidence type="ECO:0000256" key="12">
    <source>
        <dbReference type="ARBA" id="ARBA00023268"/>
    </source>
</evidence>
<dbReference type="GO" id="GO:0016020">
    <property type="term" value="C:membrane"/>
    <property type="evidence" value="ECO:0007669"/>
    <property type="project" value="GOC"/>
</dbReference>
<dbReference type="InterPro" id="IPR038009">
    <property type="entry name" value="GlmU_C_LbH"/>
</dbReference>
<comment type="cofactor">
    <cofactor evidence="18">
        <name>Mg(2+)</name>
        <dbReference type="ChEBI" id="CHEBI:18420"/>
    </cofactor>
    <text evidence="18">Binds 1 Mg(2+) ion per subunit.</text>
</comment>
<dbReference type="GO" id="GO:0000902">
    <property type="term" value="P:cell morphogenesis"/>
    <property type="evidence" value="ECO:0007669"/>
    <property type="project" value="UniProtKB-UniRule"/>
</dbReference>
<evidence type="ECO:0000259" key="19">
    <source>
        <dbReference type="Pfam" id="PF12804"/>
    </source>
</evidence>
<feature type="binding site" evidence="18">
    <location>
        <position position="37"/>
    </location>
    <ligand>
        <name>UDP-N-acetyl-alpha-D-glucosamine</name>
        <dbReference type="ChEBI" id="CHEBI:57705"/>
    </ligand>
</feature>
<evidence type="ECO:0000259" key="20">
    <source>
        <dbReference type="Pfam" id="PF25087"/>
    </source>
</evidence>
<dbReference type="GO" id="GO:0019134">
    <property type="term" value="F:glucosamine-1-phosphate N-acetyltransferase activity"/>
    <property type="evidence" value="ECO:0007669"/>
    <property type="project" value="UniProtKB-UniRule"/>
</dbReference>
<feature type="region of interest" description="N-acetyltransferase" evidence="18">
    <location>
        <begin position="269"/>
        <end position="468"/>
    </location>
</feature>
<dbReference type="InterPro" id="IPR005882">
    <property type="entry name" value="Bifunctional_GlmU"/>
</dbReference>
<feature type="domain" description="Mannose-1-phosphate guanyltransferase C-terminal" evidence="20">
    <location>
        <begin position="282"/>
        <end position="370"/>
    </location>
</feature>
<dbReference type="Pfam" id="PF12804">
    <property type="entry name" value="NTP_transf_3"/>
    <property type="match status" value="1"/>
</dbReference>
<feature type="binding site" evidence="18">
    <location>
        <position position="351"/>
    </location>
    <ligand>
        <name>UDP-N-acetyl-alpha-D-glucosamine</name>
        <dbReference type="ChEBI" id="CHEBI:57705"/>
    </ligand>
</feature>
<comment type="similarity">
    <text evidence="3 18">In the N-terminal section; belongs to the N-acetylglucosamine-1-phosphate uridyltransferase family.</text>
</comment>
<evidence type="ECO:0000256" key="18">
    <source>
        <dbReference type="HAMAP-Rule" id="MF_01631"/>
    </source>
</evidence>
<dbReference type="InterPro" id="IPR011004">
    <property type="entry name" value="Trimer_LpxA-like_sf"/>
</dbReference>
<evidence type="ECO:0000256" key="2">
    <source>
        <dbReference type="ARBA" id="ARBA00007707"/>
    </source>
</evidence>
<dbReference type="InterPro" id="IPR001451">
    <property type="entry name" value="Hexapep"/>
</dbReference>
<dbReference type="SUPFAM" id="SSF53448">
    <property type="entry name" value="Nucleotide-diphospho-sugar transferases"/>
    <property type="match status" value="1"/>
</dbReference>
<evidence type="ECO:0000256" key="8">
    <source>
        <dbReference type="ARBA" id="ARBA00022737"/>
    </source>
</evidence>
<sequence>MPCSDTQKSPCQNTISDTFALILAAGKGTRMHSPRPKVLQTLLGDSMLEHVYTATKNIFAEKIYAVIGHGAEQVEKEFKDSDLKFILQSEQLGTGHAVQVSLKTFEKALAKNILIINGDTPLISSNSLQQFLEFCQKEKSDLAFISLSLNDPGSFGRVIYKGKQVTGIIEAKDYDPKIYGDAPKEVNAGIYYLNLEKISPLFSLITKENKSAEYYLTDLISLAYKQGLNVNAFNAGNNPELLGINSPLELVEAEDLLRLQVNKKLLQQGVIIHNPNSVEISTKAIIEPGVEIFGPCRILGKTTVKKGALIEAFTSIINSTVLQDAQIRSYSHIEQATVGEKCIVGPYARLRPESILEENSHVGNFVELKKTKLGKNSKANHLSYLGDSEIGNGVNIGAGTITCNYDGKNKYKTIIQDNAFIGSNTALVAPVTIEKNALIAAGSTITKNVPENNLGIARERQTNLARKK</sequence>
<evidence type="ECO:0000256" key="5">
    <source>
        <dbReference type="ARBA" id="ARBA00022679"/>
    </source>
</evidence>
<dbReference type="GO" id="GO:0003977">
    <property type="term" value="F:UDP-N-acetylglucosamine diphosphorylase activity"/>
    <property type="evidence" value="ECO:0007669"/>
    <property type="project" value="UniProtKB-UniRule"/>
</dbReference>
<keyword evidence="22" id="KW-1185">Reference proteome</keyword>
<dbReference type="CDD" id="cd03353">
    <property type="entry name" value="LbH_GlmU_C"/>
    <property type="match status" value="1"/>
</dbReference>
<organism evidence="21 22">
    <name type="scientific">Desulfovibrio litoralis DSM 11393</name>
    <dbReference type="NCBI Taxonomy" id="1121455"/>
    <lineage>
        <taxon>Bacteria</taxon>
        <taxon>Pseudomonadati</taxon>
        <taxon>Thermodesulfobacteriota</taxon>
        <taxon>Desulfovibrionia</taxon>
        <taxon>Desulfovibrionales</taxon>
        <taxon>Desulfovibrionaceae</taxon>
        <taxon>Desulfovibrio</taxon>
    </lineage>
</organism>
<dbReference type="Proteomes" id="UP000186469">
    <property type="component" value="Unassembled WGS sequence"/>
</dbReference>
<comment type="catalytic activity">
    <reaction evidence="16 18">
        <text>N-acetyl-alpha-D-glucosamine 1-phosphate + UTP + H(+) = UDP-N-acetyl-alpha-D-glucosamine + diphosphate</text>
        <dbReference type="Rhea" id="RHEA:13509"/>
        <dbReference type="ChEBI" id="CHEBI:15378"/>
        <dbReference type="ChEBI" id="CHEBI:33019"/>
        <dbReference type="ChEBI" id="CHEBI:46398"/>
        <dbReference type="ChEBI" id="CHEBI:57705"/>
        <dbReference type="ChEBI" id="CHEBI:57776"/>
        <dbReference type="EC" id="2.7.7.23"/>
    </reaction>
</comment>
<dbReference type="InterPro" id="IPR056729">
    <property type="entry name" value="GMPPB_C"/>
</dbReference>
<dbReference type="RefSeq" id="WP_072696526.1">
    <property type="nucleotide sequence ID" value="NZ_FRDI01000003.1"/>
</dbReference>
<feature type="binding site" evidence="18">
    <location>
        <begin position="23"/>
        <end position="26"/>
    </location>
    <ligand>
        <name>UDP-N-acetyl-alpha-D-glucosamine</name>
        <dbReference type="ChEBI" id="CHEBI:57705"/>
    </ligand>
</feature>
<dbReference type="NCBIfam" id="TIGR01173">
    <property type="entry name" value="glmU"/>
    <property type="match status" value="1"/>
</dbReference>
<feature type="binding site" evidence="18">
    <location>
        <position position="187"/>
    </location>
    <ligand>
        <name>UDP-N-acetyl-alpha-D-glucosamine</name>
        <dbReference type="ChEBI" id="CHEBI:57705"/>
    </ligand>
</feature>
<feature type="binding site" evidence="18">
    <location>
        <position position="119"/>
    </location>
    <ligand>
        <name>Mg(2+)</name>
        <dbReference type="ChEBI" id="CHEBI:18420"/>
    </ligand>
</feature>
<keyword evidence="10 18" id="KW-0133">Cell shape</keyword>
<comment type="similarity">
    <text evidence="2 18">In the C-terminal section; belongs to the transferase hexapeptide repeat family.</text>
</comment>
<evidence type="ECO:0000256" key="13">
    <source>
        <dbReference type="ARBA" id="ARBA00023315"/>
    </source>
</evidence>
<dbReference type="Pfam" id="PF00132">
    <property type="entry name" value="Hexapep"/>
    <property type="match status" value="1"/>
</dbReference>
<dbReference type="GO" id="GO:0008360">
    <property type="term" value="P:regulation of cell shape"/>
    <property type="evidence" value="ECO:0007669"/>
    <property type="project" value="UniProtKB-KW"/>
</dbReference>
<feature type="binding site" evidence="18">
    <location>
        <position position="398"/>
    </location>
    <ligand>
        <name>acetyl-CoA</name>
        <dbReference type="ChEBI" id="CHEBI:57288"/>
    </ligand>
</feature>